<reference evidence="2 3" key="1">
    <citation type="submission" date="2016-01" db="EMBL/GenBank/DDBJ databases">
        <title>Genome Sequences of Twelve Sporeforming Bacillus Species Isolated from Foods.</title>
        <authorList>
            <person name="Berendsen E.M."/>
            <person name="Wells-Bennik M.H."/>
            <person name="Krawcyk A.O."/>
            <person name="De Jong A."/>
            <person name="Holsappel S."/>
            <person name="Eijlander R.T."/>
            <person name="Kuipers O.P."/>
        </authorList>
    </citation>
    <scope>NUCLEOTIDE SEQUENCE [LARGE SCALE GENOMIC DNA]</scope>
    <source>
        <strain evidence="2 3">B4102</strain>
    </source>
</reference>
<keyword evidence="3" id="KW-1185">Reference proteome</keyword>
<dbReference type="InterPro" id="IPR025331">
    <property type="entry name" value="TNT"/>
</dbReference>
<dbReference type="Pfam" id="PF14021">
    <property type="entry name" value="TNT"/>
    <property type="match status" value="1"/>
</dbReference>
<protein>
    <recommendedName>
        <fullName evidence="1">TNT domain-containing protein</fullName>
    </recommendedName>
</protein>
<dbReference type="STRING" id="46224.B4102_3516"/>
<dbReference type="AlphaFoldDB" id="A0A150KN40"/>
<dbReference type="PATRIC" id="fig|46224.3.peg.4058"/>
<dbReference type="Proteomes" id="UP000075666">
    <property type="component" value="Unassembled WGS sequence"/>
</dbReference>
<organism evidence="2 3">
    <name type="scientific">Heyndrickxia sporothermodurans</name>
    <dbReference type="NCBI Taxonomy" id="46224"/>
    <lineage>
        <taxon>Bacteria</taxon>
        <taxon>Bacillati</taxon>
        <taxon>Bacillota</taxon>
        <taxon>Bacilli</taxon>
        <taxon>Bacillales</taxon>
        <taxon>Bacillaceae</taxon>
        <taxon>Heyndrickxia</taxon>
    </lineage>
</organism>
<dbReference type="EMBL" id="LQYN01000082">
    <property type="protein sequence ID" value="KYC98005.1"/>
    <property type="molecule type" value="Genomic_DNA"/>
</dbReference>
<dbReference type="PANTHER" id="PTHR42059:SF1">
    <property type="entry name" value="TNT DOMAIN-CONTAINING PROTEIN"/>
    <property type="match status" value="1"/>
</dbReference>
<dbReference type="PANTHER" id="PTHR42059">
    <property type="entry name" value="TNT DOMAIN-CONTAINING PROTEIN"/>
    <property type="match status" value="1"/>
</dbReference>
<gene>
    <name evidence="2" type="ORF">B4102_3516</name>
</gene>
<comment type="caution">
    <text evidence="2">The sequence shown here is derived from an EMBL/GenBank/DDBJ whole genome shotgun (WGS) entry which is preliminary data.</text>
</comment>
<evidence type="ECO:0000259" key="1">
    <source>
        <dbReference type="Pfam" id="PF14021"/>
    </source>
</evidence>
<dbReference type="GO" id="GO:0050135">
    <property type="term" value="F:NADP+ nucleosidase activity"/>
    <property type="evidence" value="ECO:0007669"/>
    <property type="project" value="InterPro"/>
</dbReference>
<evidence type="ECO:0000313" key="3">
    <source>
        <dbReference type="Proteomes" id="UP000075666"/>
    </source>
</evidence>
<feature type="domain" description="TNT" evidence="1">
    <location>
        <begin position="221"/>
        <end position="319"/>
    </location>
</feature>
<accession>A0A150KN40</accession>
<proteinExistence type="predicted"/>
<dbReference type="RefSeq" id="WP_235598352.1">
    <property type="nucleotide sequence ID" value="NZ_CP066701.1"/>
</dbReference>
<name>A0A150KN40_9BACI</name>
<sequence length="321" mass="34909">MFRGLLSPLDIIPGVSSITKFSGAVKLAHLGDMGQFAVKTGIKSSIKDGVTHIGNMVETAGMVSATRLKSATSAIKDGGTAIKNKVVEDAKDIGRLVGTGINKMTNIIPSRKLGFAADGMGDIGHAHIPVDEARVVGNEKGDVVSRIDSGSVGGTKIEKVVSEISEADRAKLEGWTYPPNEEKYLKYKPVYDNPKYYNQETGEINWPPNNGFEGEPYKIKLEKGKIIDRYGSPGGTFVSPEGIPYEQRALALHSDDAPYHKYEILEEFDVEAGKIAPWFDRPGGGTQYFTGNIKVIDIETGEMVDATVENLERLGYIREIK</sequence>
<dbReference type="InterPro" id="IPR053024">
    <property type="entry name" value="Fungal_surface_NADase"/>
</dbReference>
<evidence type="ECO:0000313" key="2">
    <source>
        <dbReference type="EMBL" id="KYC98005.1"/>
    </source>
</evidence>